<evidence type="ECO:0000313" key="3">
    <source>
        <dbReference type="Proteomes" id="UP000276133"/>
    </source>
</evidence>
<comment type="caution">
    <text evidence="2">The sequence shown here is derived from an EMBL/GenBank/DDBJ whole genome shotgun (WGS) entry which is preliminary data.</text>
</comment>
<dbReference type="AlphaFoldDB" id="A0A3M7SB90"/>
<dbReference type="Proteomes" id="UP000276133">
    <property type="component" value="Unassembled WGS sequence"/>
</dbReference>
<keyword evidence="1" id="KW-0812">Transmembrane</keyword>
<keyword evidence="3" id="KW-1185">Reference proteome</keyword>
<reference evidence="2 3" key="1">
    <citation type="journal article" date="2018" name="Sci. Rep.">
        <title>Genomic signatures of local adaptation to the degree of environmental predictability in rotifers.</title>
        <authorList>
            <person name="Franch-Gras L."/>
            <person name="Hahn C."/>
            <person name="Garcia-Roger E.M."/>
            <person name="Carmona M.J."/>
            <person name="Serra M."/>
            <person name="Gomez A."/>
        </authorList>
    </citation>
    <scope>NUCLEOTIDE SEQUENCE [LARGE SCALE GENOMIC DNA]</scope>
    <source>
        <strain evidence="2">HYR1</strain>
    </source>
</reference>
<keyword evidence="1" id="KW-1133">Transmembrane helix</keyword>
<evidence type="ECO:0000313" key="2">
    <source>
        <dbReference type="EMBL" id="RNA32838.1"/>
    </source>
</evidence>
<proteinExistence type="predicted"/>
<sequence>MFTSIDRFKTNFFMGVIGSSNVDNVHIFVSKKLIIRSIETWNFEFLSKFFSSFKRPCSTSFKGMLSINLIFYFLPFIAFKLFAALPQASLNSCIKIDIQSEYKLFKSPKKKLDLELTLTLV</sequence>
<organism evidence="2 3">
    <name type="scientific">Brachionus plicatilis</name>
    <name type="common">Marine rotifer</name>
    <name type="synonym">Brachionus muelleri</name>
    <dbReference type="NCBI Taxonomy" id="10195"/>
    <lineage>
        <taxon>Eukaryota</taxon>
        <taxon>Metazoa</taxon>
        <taxon>Spiralia</taxon>
        <taxon>Gnathifera</taxon>
        <taxon>Rotifera</taxon>
        <taxon>Eurotatoria</taxon>
        <taxon>Monogononta</taxon>
        <taxon>Pseudotrocha</taxon>
        <taxon>Ploima</taxon>
        <taxon>Brachionidae</taxon>
        <taxon>Brachionus</taxon>
    </lineage>
</organism>
<name>A0A3M7SB90_BRAPC</name>
<gene>
    <name evidence="2" type="ORF">BpHYR1_034126</name>
</gene>
<feature type="transmembrane region" description="Helical" evidence="1">
    <location>
        <begin position="64"/>
        <end position="85"/>
    </location>
</feature>
<accession>A0A3M7SB90</accession>
<keyword evidence="1" id="KW-0472">Membrane</keyword>
<dbReference type="EMBL" id="REGN01001739">
    <property type="protein sequence ID" value="RNA32838.1"/>
    <property type="molecule type" value="Genomic_DNA"/>
</dbReference>
<evidence type="ECO:0000256" key="1">
    <source>
        <dbReference type="SAM" id="Phobius"/>
    </source>
</evidence>
<protein>
    <submittedName>
        <fullName evidence="2">Uncharacterized protein</fullName>
    </submittedName>
</protein>